<dbReference type="EMBL" id="UYYB01094448">
    <property type="protein sequence ID" value="VDM74346.1"/>
    <property type="molecule type" value="Genomic_DNA"/>
</dbReference>
<dbReference type="Proteomes" id="UP000270094">
    <property type="component" value="Unassembled WGS sequence"/>
</dbReference>
<feature type="non-terminal residue" evidence="2">
    <location>
        <position position="1"/>
    </location>
</feature>
<dbReference type="OrthoDB" id="9989112at2759"/>
<evidence type="ECO:0000256" key="1">
    <source>
        <dbReference type="SAM" id="MobiDB-lite"/>
    </source>
</evidence>
<evidence type="ECO:0000313" key="3">
    <source>
        <dbReference type="Proteomes" id="UP000270094"/>
    </source>
</evidence>
<organism evidence="2 3">
    <name type="scientific">Strongylus vulgaris</name>
    <name type="common">Blood worm</name>
    <dbReference type="NCBI Taxonomy" id="40348"/>
    <lineage>
        <taxon>Eukaryota</taxon>
        <taxon>Metazoa</taxon>
        <taxon>Ecdysozoa</taxon>
        <taxon>Nematoda</taxon>
        <taxon>Chromadorea</taxon>
        <taxon>Rhabditida</taxon>
        <taxon>Rhabditina</taxon>
        <taxon>Rhabditomorpha</taxon>
        <taxon>Strongyloidea</taxon>
        <taxon>Strongylidae</taxon>
        <taxon>Strongylus</taxon>
    </lineage>
</organism>
<evidence type="ECO:0000313" key="2">
    <source>
        <dbReference type="EMBL" id="VDM74346.1"/>
    </source>
</evidence>
<keyword evidence="3" id="KW-1185">Reference proteome</keyword>
<accession>A0A3P7IVW2</accession>
<name>A0A3P7IVW2_STRVU</name>
<proteinExistence type="predicted"/>
<gene>
    <name evidence="2" type="ORF">SVUK_LOCUS9344</name>
</gene>
<sequence length="46" mass="5042">HLNASYLQDHELFSIDLNAADTGVQPKQNLPRAAATSGQERKDCNC</sequence>
<dbReference type="AlphaFoldDB" id="A0A3P7IVW2"/>
<protein>
    <submittedName>
        <fullName evidence="2">Uncharacterized protein</fullName>
    </submittedName>
</protein>
<feature type="region of interest" description="Disordered" evidence="1">
    <location>
        <begin position="22"/>
        <end position="46"/>
    </location>
</feature>
<reference evidence="2 3" key="1">
    <citation type="submission" date="2018-11" db="EMBL/GenBank/DDBJ databases">
        <authorList>
            <consortium name="Pathogen Informatics"/>
        </authorList>
    </citation>
    <scope>NUCLEOTIDE SEQUENCE [LARGE SCALE GENOMIC DNA]</scope>
</reference>